<name>A0ABX1Z5J5_9BACL</name>
<feature type="transmembrane region" description="Helical" evidence="6">
    <location>
        <begin position="138"/>
        <end position="157"/>
    </location>
</feature>
<sequence>MDAVSQHCRPCYRGGWHGMNPIRYQEDVKEFLKQVCSHIRAKEVHHEVQMELEGHLQDIIEEKLDRGIALNTAIKEAITQMGAPELIGAQFHKVHRPRTDWKLLGLLSFFILFGLVAVFTAQASLVQRLGFSSIGLKQVIYVCVGGLLMLGIRLFNYQKLASYSWALYIGTLILLVYSITTGYRLNGMDGYLQLGRFVVNVVSISPYLFLLSLAGIWTDKPTNQLTESWIKSIARSLWLNFGILLIPCVIFLKAHSLTDFILFFLGSASMLLTLKKSRSILITHVTLIFGSAFFFLLTSHHRSNSFDRWMAFLKPKEDTQGFNYVLTQSKEAITSASWWGHGYGTPLPTLPELHSNMMFAYLIYCFGWVAGILIFLMVILFIFHSLQISGKIRDTYGKALLSGILTLFVIQFIWPMLMSFGWAPLGAFSLPFISYNGTLVIFQFAAIGLILSVYRRKDLLGIQTKRQN</sequence>
<keyword evidence="5 6" id="KW-0472">Membrane</keyword>
<dbReference type="PANTHER" id="PTHR30474:SF1">
    <property type="entry name" value="PEPTIDOGLYCAN GLYCOSYLTRANSFERASE MRDB"/>
    <property type="match status" value="1"/>
</dbReference>
<gene>
    <name evidence="7" type="ORF">GC102_23250</name>
</gene>
<comment type="caution">
    <text evidence="7">The sequence shown here is derived from an EMBL/GenBank/DDBJ whole genome shotgun (WGS) entry which is preliminary data.</text>
</comment>
<evidence type="ECO:0008006" key="9">
    <source>
        <dbReference type="Google" id="ProtNLM"/>
    </source>
</evidence>
<proteinExistence type="predicted"/>
<feature type="transmembrane region" description="Helical" evidence="6">
    <location>
        <begin position="358"/>
        <end position="383"/>
    </location>
</feature>
<dbReference type="InterPro" id="IPR047928">
    <property type="entry name" value="Perm_prefix_1"/>
</dbReference>
<dbReference type="Proteomes" id="UP000658690">
    <property type="component" value="Unassembled WGS sequence"/>
</dbReference>
<keyword evidence="2 6" id="KW-0812">Transmembrane</keyword>
<feature type="transmembrane region" description="Helical" evidence="6">
    <location>
        <begin position="197"/>
        <end position="217"/>
    </location>
</feature>
<feature type="transmembrane region" description="Helical" evidence="6">
    <location>
        <begin position="237"/>
        <end position="265"/>
    </location>
</feature>
<evidence type="ECO:0000313" key="8">
    <source>
        <dbReference type="Proteomes" id="UP000658690"/>
    </source>
</evidence>
<evidence type="ECO:0000256" key="6">
    <source>
        <dbReference type="SAM" id="Phobius"/>
    </source>
</evidence>
<dbReference type="Pfam" id="PF01098">
    <property type="entry name" value="FTSW_RODA_SPOVE"/>
    <property type="match status" value="1"/>
</dbReference>
<evidence type="ECO:0000256" key="4">
    <source>
        <dbReference type="ARBA" id="ARBA00022989"/>
    </source>
</evidence>
<feature type="transmembrane region" description="Helical" evidence="6">
    <location>
        <begin position="163"/>
        <end position="185"/>
    </location>
</feature>
<organism evidence="7 8">
    <name type="scientific">Paenibacillus germinis</name>
    <dbReference type="NCBI Taxonomy" id="2654979"/>
    <lineage>
        <taxon>Bacteria</taxon>
        <taxon>Bacillati</taxon>
        <taxon>Bacillota</taxon>
        <taxon>Bacilli</taxon>
        <taxon>Bacillales</taxon>
        <taxon>Paenibacillaceae</taxon>
        <taxon>Paenibacillus</taxon>
    </lineage>
</organism>
<feature type="transmembrane region" description="Helical" evidence="6">
    <location>
        <begin position="277"/>
        <end position="297"/>
    </location>
</feature>
<evidence type="ECO:0000256" key="2">
    <source>
        <dbReference type="ARBA" id="ARBA00022692"/>
    </source>
</evidence>
<evidence type="ECO:0000256" key="3">
    <source>
        <dbReference type="ARBA" id="ARBA00022960"/>
    </source>
</evidence>
<dbReference type="NCBIfam" id="NF038403">
    <property type="entry name" value="perm_prefix_1"/>
    <property type="match status" value="1"/>
</dbReference>
<evidence type="ECO:0000256" key="1">
    <source>
        <dbReference type="ARBA" id="ARBA00004141"/>
    </source>
</evidence>
<dbReference type="InterPro" id="IPR001182">
    <property type="entry name" value="FtsW/RodA"/>
</dbReference>
<keyword evidence="8" id="KW-1185">Reference proteome</keyword>
<reference evidence="7 8" key="1">
    <citation type="submission" date="2019-10" db="EMBL/GenBank/DDBJ databases">
        <title>Description of Paenibacillus choica sp. nov.</title>
        <authorList>
            <person name="Carlier A."/>
            <person name="Qi S."/>
        </authorList>
    </citation>
    <scope>NUCLEOTIDE SEQUENCE [LARGE SCALE GENOMIC DNA]</scope>
    <source>
        <strain evidence="7 8">LMG 31460</strain>
    </source>
</reference>
<comment type="subcellular location">
    <subcellularLocation>
        <location evidence="1">Membrane</location>
        <topology evidence="1">Multi-pass membrane protein</topology>
    </subcellularLocation>
</comment>
<feature type="transmembrane region" description="Helical" evidence="6">
    <location>
        <begin position="103"/>
        <end position="126"/>
    </location>
</feature>
<evidence type="ECO:0000313" key="7">
    <source>
        <dbReference type="EMBL" id="NOU88648.1"/>
    </source>
</evidence>
<evidence type="ECO:0000256" key="5">
    <source>
        <dbReference type="ARBA" id="ARBA00023136"/>
    </source>
</evidence>
<accession>A0ABX1Z5J5</accession>
<dbReference type="EMBL" id="WHOC01000127">
    <property type="protein sequence ID" value="NOU88648.1"/>
    <property type="molecule type" value="Genomic_DNA"/>
</dbReference>
<keyword evidence="3" id="KW-0133">Cell shape</keyword>
<keyword evidence="4 6" id="KW-1133">Transmembrane helix</keyword>
<protein>
    <recommendedName>
        <fullName evidence="9">FtsW/RodA/SpoVE family cell cycle protein</fullName>
    </recommendedName>
</protein>
<feature type="transmembrane region" description="Helical" evidence="6">
    <location>
        <begin position="434"/>
        <end position="454"/>
    </location>
</feature>
<feature type="transmembrane region" description="Helical" evidence="6">
    <location>
        <begin position="395"/>
        <end position="414"/>
    </location>
</feature>
<dbReference type="PANTHER" id="PTHR30474">
    <property type="entry name" value="CELL CYCLE PROTEIN"/>
    <property type="match status" value="1"/>
</dbReference>